<comment type="subcellular location">
    <subcellularLocation>
        <location evidence="2 9">Nucleus</location>
    </subcellularLocation>
</comment>
<keyword evidence="5 9" id="KW-0507">mRNA processing</keyword>
<protein>
    <recommendedName>
        <fullName evidence="4">Polynucleotide 5'-hydroxyl-kinase GRC3</fullName>
    </recommendedName>
    <alternativeName>
        <fullName evidence="3">Polynucleotide 5'-hydroxyl-kinase grc3</fullName>
    </alternativeName>
</protein>
<dbReference type="AlphaFoldDB" id="A0A4U0WLD3"/>
<dbReference type="InterPro" id="IPR028606">
    <property type="entry name" value="Clp1"/>
</dbReference>
<dbReference type="Gene3D" id="3.40.50.300">
    <property type="entry name" value="P-loop containing nucleotide triphosphate hydrolases"/>
    <property type="match status" value="1"/>
</dbReference>
<dbReference type="GO" id="GO:0051731">
    <property type="term" value="F:polynucleotide 5'-hydroxyl-kinase activity"/>
    <property type="evidence" value="ECO:0007669"/>
    <property type="project" value="InterPro"/>
</dbReference>
<dbReference type="Gene3D" id="2.40.30.330">
    <property type="entry name" value="Pre-mRNA cleavage complex subunit Clp1, C-terminal domain"/>
    <property type="match status" value="1"/>
</dbReference>
<dbReference type="InterPro" id="IPR032319">
    <property type="entry name" value="CLP1_P"/>
</dbReference>
<sequence>MSILPGLGLSAPLAAPPPAQHQSSRVQELQAEAEWRFEVAFGASAKVKLLHGTAELFGTELAPKVTYTFAGTKAAIFTWHGCALEITGECESEYAAEETPMLMYLNVHAALDNMRKGSPTREGPRVLVVGKENAGKTSLVKLLTAYALKSGSRPTVLNLDPREGVLSIPGTLTCTTFASMLDIEDGWGSSPISGPTALPVKTPLVYHFPLESPEENPKMFKPVATRMALAATSRLEEDPEAKEAGFIIDTSASVSSARGGYENIQHIVSEFSVNQILVLGSERLYNDLTRRFASAPSSKPADEAVNVVRLDVSGGCVERDRAFMRQVREAQIRAYFFGDARNTLSPSTQVWDFEQLRILRVVDPTAALNPSFLPGDHSSTASSSLPIFESTPPSLQLQNQLLAIKHADPADSHPAIRDATVLGFLYIADVDEAKKKVRLLAPSSARVEGRVVVGGSWPEGVGDLVA</sequence>
<evidence type="ECO:0000256" key="2">
    <source>
        <dbReference type="ARBA" id="ARBA00004123"/>
    </source>
</evidence>
<organism evidence="13 14">
    <name type="scientific">Cryomyces minteri</name>
    <dbReference type="NCBI Taxonomy" id="331657"/>
    <lineage>
        <taxon>Eukaryota</taxon>
        <taxon>Fungi</taxon>
        <taxon>Dikarya</taxon>
        <taxon>Ascomycota</taxon>
        <taxon>Pezizomycotina</taxon>
        <taxon>Dothideomycetes</taxon>
        <taxon>Dothideomycetes incertae sedis</taxon>
        <taxon>Cryomyces</taxon>
    </lineage>
</organism>
<evidence type="ECO:0000256" key="9">
    <source>
        <dbReference type="HAMAP-Rule" id="MF_03035"/>
    </source>
</evidence>
<evidence type="ECO:0000256" key="3">
    <source>
        <dbReference type="ARBA" id="ARBA00018706"/>
    </source>
</evidence>
<dbReference type="GO" id="GO:0005524">
    <property type="term" value="F:ATP binding"/>
    <property type="evidence" value="ECO:0007669"/>
    <property type="project" value="UniProtKB-UniRule"/>
</dbReference>
<gene>
    <name evidence="9" type="primary">CLP1</name>
    <name evidence="13" type="ORF">B0A49_09910</name>
</gene>
<dbReference type="STRING" id="331657.A0A4U0WLD3"/>
<dbReference type="SUPFAM" id="SSF52540">
    <property type="entry name" value="P-loop containing nucleoside triphosphate hydrolases"/>
    <property type="match status" value="1"/>
</dbReference>
<dbReference type="FunFam" id="2.60.120.1030:FF:000001">
    <property type="entry name" value="Protein CLP1 homolog 5"/>
    <property type="match status" value="1"/>
</dbReference>
<dbReference type="PANTHER" id="PTHR12755:SF6">
    <property type="entry name" value="POLYRIBONUCLEOTIDE 5'-HYDROXYL-KINASE CLP1"/>
    <property type="match status" value="1"/>
</dbReference>
<accession>A0A4U0WLD3</accession>
<evidence type="ECO:0000259" key="12">
    <source>
        <dbReference type="Pfam" id="PF16575"/>
    </source>
</evidence>
<keyword evidence="6 9" id="KW-0547">Nucleotide-binding</keyword>
<evidence type="ECO:0000256" key="6">
    <source>
        <dbReference type="ARBA" id="ARBA00022741"/>
    </source>
</evidence>
<feature type="binding site" evidence="9">
    <location>
        <begin position="133"/>
        <end position="138"/>
    </location>
    <ligand>
        <name>ATP</name>
        <dbReference type="ChEBI" id="CHEBI:30616"/>
    </ligand>
</feature>
<evidence type="ECO:0000313" key="14">
    <source>
        <dbReference type="Proteomes" id="UP000308768"/>
    </source>
</evidence>
<dbReference type="Pfam" id="PF06807">
    <property type="entry name" value="Clp1"/>
    <property type="match status" value="1"/>
</dbReference>
<dbReference type="GO" id="GO:0005849">
    <property type="term" value="C:mRNA cleavage factor complex"/>
    <property type="evidence" value="ECO:0007669"/>
    <property type="project" value="UniProtKB-UniRule"/>
</dbReference>
<proteinExistence type="inferred from homology"/>
<keyword evidence="8 9" id="KW-0539">Nucleus</keyword>
<evidence type="ECO:0000256" key="8">
    <source>
        <dbReference type="ARBA" id="ARBA00023242"/>
    </source>
</evidence>
<evidence type="ECO:0000256" key="1">
    <source>
        <dbReference type="ARBA" id="ARBA00003798"/>
    </source>
</evidence>
<dbReference type="GO" id="GO:0006388">
    <property type="term" value="P:tRNA splicing, via endonucleolytic cleavage and ligation"/>
    <property type="evidence" value="ECO:0007669"/>
    <property type="project" value="TreeGrafter"/>
</dbReference>
<keyword evidence="7 9" id="KW-0067">ATP-binding</keyword>
<feature type="binding site" evidence="9">
    <location>
        <position position="34"/>
    </location>
    <ligand>
        <name>ATP</name>
        <dbReference type="ChEBI" id="CHEBI:30616"/>
    </ligand>
</feature>
<comment type="subunit">
    <text evidence="9">Component of a pre-mRNA cleavage factor complex. Interacts directly with PCF11.</text>
</comment>
<feature type="binding site" evidence="9">
    <location>
        <position position="73"/>
    </location>
    <ligand>
        <name>ATP</name>
        <dbReference type="ChEBI" id="CHEBI:30616"/>
    </ligand>
</feature>
<comment type="similarity">
    <text evidence="9">Belongs to the Clp1 family. Clp1 subfamily.</text>
</comment>
<dbReference type="PANTHER" id="PTHR12755">
    <property type="entry name" value="CLEAVAGE/POLYADENYLATION FACTOR IA SUBUNIT CLP1P"/>
    <property type="match status" value="1"/>
</dbReference>
<dbReference type="Pfam" id="PF16575">
    <property type="entry name" value="CLP1_P"/>
    <property type="match status" value="1"/>
</dbReference>
<evidence type="ECO:0000256" key="4">
    <source>
        <dbReference type="ARBA" id="ARBA00019824"/>
    </source>
</evidence>
<dbReference type="EMBL" id="NAJN01001445">
    <property type="protein sequence ID" value="TKA63136.1"/>
    <property type="molecule type" value="Genomic_DNA"/>
</dbReference>
<keyword evidence="14" id="KW-1185">Reference proteome</keyword>
<feature type="domain" description="Clp1 N-terminal" evidence="11">
    <location>
        <begin position="28"/>
        <end position="116"/>
    </location>
</feature>
<evidence type="ECO:0000256" key="5">
    <source>
        <dbReference type="ARBA" id="ARBA00022664"/>
    </source>
</evidence>
<dbReference type="Proteomes" id="UP000308768">
    <property type="component" value="Unassembled WGS sequence"/>
</dbReference>
<name>A0A4U0WLD3_9PEZI</name>
<dbReference type="InterPro" id="IPR010655">
    <property type="entry name" value="Clp1_C"/>
</dbReference>
<dbReference type="Pfam" id="PF16573">
    <property type="entry name" value="CLP1_N"/>
    <property type="match status" value="1"/>
</dbReference>
<dbReference type="HAMAP" id="MF_03035">
    <property type="entry name" value="Clp1"/>
    <property type="match status" value="1"/>
</dbReference>
<dbReference type="InterPro" id="IPR038238">
    <property type="entry name" value="Clp1_C_sf"/>
</dbReference>
<evidence type="ECO:0000313" key="13">
    <source>
        <dbReference type="EMBL" id="TKA63136.1"/>
    </source>
</evidence>
<dbReference type="InterPro" id="IPR045116">
    <property type="entry name" value="Clp1/Grc3"/>
</dbReference>
<dbReference type="InterPro" id="IPR038239">
    <property type="entry name" value="Clp1_N_sf"/>
</dbReference>
<feature type="domain" description="Clp1 P-loop" evidence="12">
    <location>
        <begin position="130"/>
        <end position="337"/>
    </location>
</feature>
<evidence type="ECO:0000256" key="7">
    <source>
        <dbReference type="ARBA" id="ARBA00022840"/>
    </source>
</evidence>
<reference evidence="13 14" key="1">
    <citation type="submission" date="2017-03" db="EMBL/GenBank/DDBJ databases">
        <title>Genomes of endolithic fungi from Antarctica.</title>
        <authorList>
            <person name="Coleine C."/>
            <person name="Masonjones S."/>
            <person name="Stajich J.E."/>
        </authorList>
    </citation>
    <scope>NUCLEOTIDE SEQUENCE [LARGE SCALE GENOMIC DNA]</scope>
    <source>
        <strain evidence="13 14">CCFEE 5187</strain>
    </source>
</reference>
<evidence type="ECO:0000259" key="11">
    <source>
        <dbReference type="Pfam" id="PF16573"/>
    </source>
</evidence>
<dbReference type="OrthoDB" id="258143at2759"/>
<dbReference type="GO" id="GO:0031124">
    <property type="term" value="P:mRNA 3'-end processing"/>
    <property type="evidence" value="ECO:0007669"/>
    <property type="project" value="UniProtKB-UniRule"/>
</dbReference>
<comment type="function">
    <text evidence="1">Polynucleotide 5'-kinase involved in rRNA processing.</text>
</comment>
<evidence type="ECO:0000259" key="10">
    <source>
        <dbReference type="Pfam" id="PF06807"/>
    </source>
</evidence>
<comment type="caution">
    <text evidence="13">The sequence shown here is derived from an EMBL/GenBank/DDBJ whole genome shotgun (WGS) entry which is preliminary data.</text>
</comment>
<dbReference type="Gene3D" id="2.60.120.1030">
    <property type="entry name" value="Clp1, DNA binding domain"/>
    <property type="match status" value="1"/>
</dbReference>
<dbReference type="InterPro" id="IPR032324">
    <property type="entry name" value="Clp1_N"/>
</dbReference>
<feature type="domain" description="Clp1 C-terminal" evidence="10">
    <location>
        <begin position="344"/>
        <end position="459"/>
    </location>
</feature>
<comment type="function">
    <text evidence="9">Required for endonucleolytic cleavage during polyadenylation-dependent pre-mRNA 3'-end formation.</text>
</comment>
<dbReference type="InterPro" id="IPR027417">
    <property type="entry name" value="P-loop_NTPase"/>
</dbReference>